<dbReference type="Proteomes" id="UP000249046">
    <property type="component" value="Unassembled WGS sequence"/>
</dbReference>
<proteinExistence type="predicted"/>
<gene>
    <name evidence="5" type="ORF">DI564_12785</name>
</gene>
<comment type="caution">
    <text evidence="5">The sequence shown here is derived from an EMBL/GenBank/DDBJ whole genome shotgun (WGS) entry which is preliminary data.</text>
</comment>
<keyword evidence="2" id="KW-0378">Hydrolase</keyword>
<evidence type="ECO:0000313" key="5">
    <source>
        <dbReference type="EMBL" id="PZQ12585.1"/>
    </source>
</evidence>
<dbReference type="EMBL" id="QFPO01000012">
    <property type="protein sequence ID" value="PZQ12585.1"/>
    <property type="molecule type" value="Genomic_DNA"/>
</dbReference>
<dbReference type="PIRSF" id="PIRSF011489">
    <property type="entry name" value="DUF479"/>
    <property type="match status" value="1"/>
</dbReference>
<evidence type="ECO:0000256" key="4">
    <source>
        <dbReference type="ARBA" id="ARBA00023160"/>
    </source>
</evidence>
<evidence type="ECO:0000256" key="2">
    <source>
        <dbReference type="ARBA" id="ARBA00022801"/>
    </source>
</evidence>
<evidence type="ECO:0000256" key="3">
    <source>
        <dbReference type="ARBA" id="ARBA00023098"/>
    </source>
</evidence>
<dbReference type="Pfam" id="PF04336">
    <property type="entry name" value="ACP_PD"/>
    <property type="match status" value="1"/>
</dbReference>
<name>A0A2W5KCA6_9GAMM</name>
<dbReference type="AlphaFoldDB" id="A0A2W5KCA6"/>
<reference evidence="5 6" key="1">
    <citation type="submission" date="2017-08" db="EMBL/GenBank/DDBJ databases">
        <title>Infants hospitalized years apart are colonized by the same room-sourced microbial strains.</title>
        <authorList>
            <person name="Brooks B."/>
            <person name="Olm M.R."/>
            <person name="Firek B.A."/>
            <person name="Baker R."/>
            <person name="Thomas B.C."/>
            <person name="Morowitz M.J."/>
            <person name="Banfield J.F."/>
        </authorList>
    </citation>
    <scope>NUCLEOTIDE SEQUENCE [LARGE SCALE GENOMIC DNA]</scope>
    <source>
        <strain evidence="5">S2_005_003_R2_42</strain>
    </source>
</reference>
<keyword evidence="4" id="KW-0276">Fatty acid metabolism</keyword>
<dbReference type="GO" id="GO:0008770">
    <property type="term" value="F:[acyl-carrier-protein] phosphodiesterase activity"/>
    <property type="evidence" value="ECO:0007669"/>
    <property type="project" value="InterPro"/>
</dbReference>
<keyword evidence="1" id="KW-0444">Lipid biosynthesis</keyword>
<accession>A0A2W5KCA6</accession>
<dbReference type="InterPro" id="IPR007431">
    <property type="entry name" value="ACP_PD"/>
</dbReference>
<keyword evidence="3" id="KW-0443">Lipid metabolism</keyword>
<evidence type="ECO:0000256" key="1">
    <source>
        <dbReference type="ARBA" id="ARBA00022516"/>
    </source>
</evidence>
<protein>
    <submittedName>
        <fullName evidence="5">DUF479 domain-containing protein</fullName>
    </submittedName>
</protein>
<dbReference type="GO" id="GO:0006633">
    <property type="term" value="P:fatty acid biosynthetic process"/>
    <property type="evidence" value="ECO:0007669"/>
    <property type="project" value="UniProtKB-KW"/>
</dbReference>
<organism evidence="5 6">
    <name type="scientific">Rhodanobacter denitrificans</name>
    <dbReference type="NCBI Taxonomy" id="666685"/>
    <lineage>
        <taxon>Bacteria</taxon>
        <taxon>Pseudomonadati</taxon>
        <taxon>Pseudomonadota</taxon>
        <taxon>Gammaproteobacteria</taxon>
        <taxon>Lysobacterales</taxon>
        <taxon>Rhodanobacteraceae</taxon>
        <taxon>Rhodanobacter</taxon>
    </lineage>
</organism>
<keyword evidence="4" id="KW-0275">Fatty acid biosynthesis</keyword>
<dbReference type="PANTHER" id="PTHR38764:SF1">
    <property type="entry name" value="ACYL CARRIER PROTEIN PHOSPHODIESTERASE"/>
    <property type="match status" value="1"/>
</dbReference>
<evidence type="ECO:0000313" key="6">
    <source>
        <dbReference type="Proteomes" id="UP000249046"/>
    </source>
</evidence>
<dbReference type="PANTHER" id="PTHR38764">
    <property type="entry name" value="ACYL CARRIER PROTEIN PHOSPHODIESTERASE"/>
    <property type="match status" value="1"/>
</dbReference>
<sequence>MNHLAHALLAGDEPERMLGSLLGDFVRGAIDPALPALRREGIAQHRAIDRYTDAHPQVVAARGLFAPPFRRYAGIVLDVWFDHLLARDFAQWSDEPLSDFSGRVQGLLHAREAILPDGLRRFSRYLHAHDLPLRYRERAMIGQVLAGVGSRLSRANPLAAGLEAIAPIEPQLDAAFAAFFPDLVEFARRPERWRA</sequence>